<evidence type="ECO:0000313" key="2">
    <source>
        <dbReference type="Proteomes" id="UP000031036"/>
    </source>
</evidence>
<protein>
    <submittedName>
        <fullName evidence="1">Uncharacterized protein</fullName>
    </submittedName>
</protein>
<organism evidence="1 2">
    <name type="scientific">Toxocara canis</name>
    <name type="common">Canine roundworm</name>
    <dbReference type="NCBI Taxonomy" id="6265"/>
    <lineage>
        <taxon>Eukaryota</taxon>
        <taxon>Metazoa</taxon>
        <taxon>Ecdysozoa</taxon>
        <taxon>Nematoda</taxon>
        <taxon>Chromadorea</taxon>
        <taxon>Rhabditida</taxon>
        <taxon>Spirurina</taxon>
        <taxon>Ascaridomorpha</taxon>
        <taxon>Ascaridoidea</taxon>
        <taxon>Toxocaridae</taxon>
        <taxon>Toxocara</taxon>
    </lineage>
</organism>
<keyword evidence="2" id="KW-1185">Reference proteome</keyword>
<dbReference type="EMBL" id="JPKZ01000986">
    <property type="protein sequence ID" value="KHN84444.1"/>
    <property type="molecule type" value="Genomic_DNA"/>
</dbReference>
<proteinExistence type="predicted"/>
<dbReference type="Proteomes" id="UP000031036">
    <property type="component" value="Unassembled WGS sequence"/>
</dbReference>
<name>A0A0B2VSZ0_TOXCA</name>
<reference evidence="1 2" key="1">
    <citation type="submission" date="2014-11" db="EMBL/GenBank/DDBJ databases">
        <title>Genetic blueprint of the zoonotic pathogen Toxocara canis.</title>
        <authorList>
            <person name="Zhu X.-Q."/>
            <person name="Korhonen P.K."/>
            <person name="Cai H."/>
            <person name="Young N.D."/>
            <person name="Nejsum P."/>
            <person name="von Samson-Himmelstjerna G."/>
            <person name="Boag P.R."/>
            <person name="Tan P."/>
            <person name="Li Q."/>
            <person name="Min J."/>
            <person name="Yang Y."/>
            <person name="Wang X."/>
            <person name="Fang X."/>
            <person name="Hall R.S."/>
            <person name="Hofmann A."/>
            <person name="Sternberg P.W."/>
            <person name="Jex A.R."/>
            <person name="Gasser R.B."/>
        </authorList>
    </citation>
    <scope>NUCLEOTIDE SEQUENCE [LARGE SCALE GENOMIC DNA]</scope>
    <source>
        <strain evidence="1">PN_DK_2014</strain>
    </source>
</reference>
<sequence length="211" mass="23978">MKRFANTAQRRLLPADYPLVNLCDGSHLMSLPPLIDHPFKRVRCVDRISRGDSSNCWQKLMQVSAGNVKITRYIMVEFKEGQQIASHFRMPTFSSIGCYLWTILEPELPIKSSISQSSRRSAKCSAAFLQKSFVHIELRSFETRIEPDSSPSEYLMALQITEEKLYTRFTCTRLEAGGALAVDLIMVKKLMRSTGRSKRPRLSSTSCIGHI</sequence>
<gene>
    <name evidence="1" type="ORF">Tcan_08439</name>
</gene>
<dbReference type="AlphaFoldDB" id="A0A0B2VSZ0"/>
<evidence type="ECO:0000313" key="1">
    <source>
        <dbReference type="EMBL" id="KHN84444.1"/>
    </source>
</evidence>
<comment type="caution">
    <text evidence="1">The sequence shown here is derived from an EMBL/GenBank/DDBJ whole genome shotgun (WGS) entry which is preliminary data.</text>
</comment>
<accession>A0A0B2VSZ0</accession>